<accession>A0A5C3M029</accession>
<keyword evidence="2" id="KW-1185">Reference proteome</keyword>
<dbReference type="Gene3D" id="3.80.10.10">
    <property type="entry name" value="Ribonuclease Inhibitor"/>
    <property type="match status" value="1"/>
</dbReference>
<dbReference type="InterPro" id="IPR032675">
    <property type="entry name" value="LRR_dom_sf"/>
</dbReference>
<dbReference type="OrthoDB" id="2886770at2759"/>
<dbReference type="Proteomes" id="UP000308652">
    <property type="component" value="Unassembled WGS sequence"/>
</dbReference>
<evidence type="ECO:0000313" key="2">
    <source>
        <dbReference type="Proteomes" id="UP000308652"/>
    </source>
</evidence>
<gene>
    <name evidence="1" type="ORF">BDQ12DRAFT_683467</name>
</gene>
<sequence length="439" mass="49057">MNVTSEPSRPFRVHIPTELLSEIFLNCVDGAMDAANTIQIPLLVAQICTNWREAAIATPRLWSRLFLQLAPDNEAANAQSELVDTWLERSSAAHLSIYVFWEDPPFLGSHPVLDSLVLHSKRWENMFFYMPFGAFKSLARIRGRLDCLTELSLGSGDDPSIPINGTLDMFEYAPRLKSLECVNCSPFVFNFPWTQLKDVPVMAVSIEECLDILQRSSNLEQSGFIFLSGGISGPTGSIQHSHLRNFTIMTPPWNERVDLAQLFPRITLPSLENLTICNLKSSFGPGFVPFLSRLECIQSLQLRKTSISDADLVRGLVAIPSLKSLIVHCSADSETITDYLLTALTWTCRSTDGYLIPSLVPNLTKLELQIDESIAESFISMAQSRRTILGTEPDSPTIRLEHVKVRTAQEFEPTIVDQLDSLRLDGLSVDIEYIQSNGH</sequence>
<dbReference type="STRING" id="68775.A0A5C3M029"/>
<organism evidence="1 2">
    <name type="scientific">Crucibulum laeve</name>
    <dbReference type="NCBI Taxonomy" id="68775"/>
    <lineage>
        <taxon>Eukaryota</taxon>
        <taxon>Fungi</taxon>
        <taxon>Dikarya</taxon>
        <taxon>Basidiomycota</taxon>
        <taxon>Agaricomycotina</taxon>
        <taxon>Agaricomycetes</taxon>
        <taxon>Agaricomycetidae</taxon>
        <taxon>Agaricales</taxon>
        <taxon>Agaricineae</taxon>
        <taxon>Nidulariaceae</taxon>
        <taxon>Crucibulum</taxon>
    </lineage>
</organism>
<dbReference type="AlphaFoldDB" id="A0A5C3M029"/>
<evidence type="ECO:0000313" key="1">
    <source>
        <dbReference type="EMBL" id="TFK38335.1"/>
    </source>
</evidence>
<name>A0A5C3M029_9AGAR</name>
<dbReference type="SUPFAM" id="SSF52047">
    <property type="entry name" value="RNI-like"/>
    <property type="match status" value="1"/>
</dbReference>
<proteinExistence type="predicted"/>
<reference evidence="1 2" key="1">
    <citation type="journal article" date="2019" name="Nat. Ecol. Evol.">
        <title>Megaphylogeny resolves global patterns of mushroom evolution.</title>
        <authorList>
            <person name="Varga T."/>
            <person name="Krizsan K."/>
            <person name="Foldi C."/>
            <person name="Dima B."/>
            <person name="Sanchez-Garcia M."/>
            <person name="Sanchez-Ramirez S."/>
            <person name="Szollosi G.J."/>
            <person name="Szarkandi J.G."/>
            <person name="Papp V."/>
            <person name="Albert L."/>
            <person name="Andreopoulos W."/>
            <person name="Angelini C."/>
            <person name="Antonin V."/>
            <person name="Barry K.W."/>
            <person name="Bougher N.L."/>
            <person name="Buchanan P."/>
            <person name="Buyck B."/>
            <person name="Bense V."/>
            <person name="Catcheside P."/>
            <person name="Chovatia M."/>
            <person name="Cooper J."/>
            <person name="Damon W."/>
            <person name="Desjardin D."/>
            <person name="Finy P."/>
            <person name="Geml J."/>
            <person name="Haridas S."/>
            <person name="Hughes K."/>
            <person name="Justo A."/>
            <person name="Karasinski D."/>
            <person name="Kautmanova I."/>
            <person name="Kiss B."/>
            <person name="Kocsube S."/>
            <person name="Kotiranta H."/>
            <person name="LaButti K.M."/>
            <person name="Lechner B.E."/>
            <person name="Liimatainen K."/>
            <person name="Lipzen A."/>
            <person name="Lukacs Z."/>
            <person name="Mihaltcheva S."/>
            <person name="Morgado L.N."/>
            <person name="Niskanen T."/>
            <person name="Noordeloos M.E."/>
            <person name="Ohm R.A."/>
            <person name="Ortiz-Santana B."/>
            <person name="Ovrebo C."/>
            <person name="Racz N."/>
            <person name="Riley R."/>
            <person name="Savchenko A."/>
            <person name="Shiryaev A."/>
            <person name="Soop K."/>
            <person name="Spirin V."/>
            <person name="Szebenyi C."/>
            <person name="Tomsovsky M."/>
            <person name="Tulloss R.E."/>
            <person name="Uehling J."/>
            <person name="Grigoriev I.V."/>
            <person name="Vagvolgyi C."/>
            <person name="Papp T."/>
            <person name="Martin F.M."/>
            <person name="Miettinen O."/>
            <person name="Hibbett D.S."/>
            <person name="Nagy L.G."/>
        </authorList>
    </citation>
    <scope>NUCLEOTIDE SEQUENCE [LARGE SCALE GENOMIC DNA]</scope>
    <source>
        <strain evidence="1 2">CBS 166.37</strain>
    </source>
</reference>
<dbReference type="EMBL" id="ML213603">
    <property type="protein sequence ID" value="TFK38335.1"/>
    <property type="molecule type" value="Genomic_DNA"/>
</dbReference>
<protein>
    <submittedName>
        <fullName evidence="1">Uncharacterized protein</fullName>
    </submittedName>
</protein>